<dbReference type="Proteomes" id="UP000551501">
    <property type="component" value="Unassembled WGS sequence"/>
</dbReference>
<feature type="transmembrane region" description="Helical" evidence="1">
    <location>
        <begin position="7"/>
        <end position="27"/>
    </location>
</feature>
<gene>
    <name evidence="2" type="ORF">BKA16_003854</name>
</gene>
<sequence length="117" mass="12003">MSVADRVEIGVLTVSGVVLGLLTVFYLDLYIGAVPVPVTAIVAAVGTALLCRLAGAITESTWRYAPLIAWTAVVIVAAVPGLNGNGALIGDWRVLLLLVCGLGAPAAMTYAARLNNL</sequence>
<keyword evidence="1" id="KW-0472">Membrane</keyword>
<organism evidence="2 3">
    <name type="scientific">Gordonia humi</name>
    <dbReference type="NCBI Taxonomy" id="686429"/>
    <lineage>
        <taxon>Bacteria</taxon>
        <taxon>Bacillati</taxon>
        <taxon>Actinomycetota</taxon>
        <taxon>Actinomycetes</taxon>
        <taxon>Mycobacteriales</taxon>
        <taxon>Gordoniaceae</taxon>
        <taxon>Gordonia</taxon>
    </lineage>
</organism>
<proteinExistence type="predicted"/>
<accession>A0A840F0A1</accession>
<feature type="transmembrane region" description="Helical" evidence="1">
    <location>
        <begin position="94"/>
        <end position="112"/>
    </location>
</feature>
<evidence type="ECO:0000313" key="3">
    <source>
        <dbReference type="Proteomes" id="UP000551501"/>
    </source>
</evidence>
<comment type="caution">
    <text evidence="2">The sequence shown here is derived from an EMBL/GenBank/DDBJ whole genome shotgun (WGS) entry which is preliminary data.</text>
</comment>
<dbReference type="RefSeq" id="WP_183372173.1">
    <property type="nucleotide sequence ID" value="NZ_BAABHL010000126.1"/>
</dbReference>
<dbReference type="EMBL" id="JACIFP010000001">
    <property type="protein sequence ID" value="MBB4137302.1"/>
    <property type="molecule type" value="Genomic_DNA"/>
</dbReference>
<reference evidence="2 3" key="1">
    <citation type="submission" date="2020-08" db="EMBL/GenBank/DDBJ databases">
        <title>Sequencing the genomes of 1000 actinobacteria strains.</title>
        <authorList>
            <person name="Klenk H.-P."/>
        </authorList>
    </citation>
    <scope>NUCLEOTIDE SEQUENCE [LARGE SCALE GENOMIC DNA]</scope>
    <source>
        <strain evidence="2 3">DSM 45298</strain>
    </source>
</reference>
<evidence type="ECO:0000256" key="1">
    <source>
        <dbReference type="SAM" id="Phobius"/>
    </source>
</evidence>
<feature type="transmembrane region" description="Helical" evidence="1">
    <location>
        <begin position="33"/>
        <end position="52"/>
    </location>
</feature>
<name>A0A840F0A1_9ACTN</name>
<evidence type="ECO:0000313" key="2">
    <source>
        <dbReference type="EMBL" id="MBB4137302.1"/>
    </source>
</evidence>
<protein>
    <submittedName>
        <fullName evidence="2">Uncharacterized protein</fullName>
    </submittedName>
</protein>
<feature type="transmembrane region" description="Helical" evidence="1">
    <location>
        <begin position="64"/>
        <end position="82"/>
    </location>
</feature>
<keyword evidence="3" id="KW-1185">Reference proteome</keyword>
<keyword evidence="1" id="KW-0812">Transmembrane</keyword>
<dbReference type="AlphaFoldDB" id="A0A840F0A1"/>
<keyword evidence="1" id="KW-1133">Transmembrane helix</keyword>